<sequence>MVEIDVAAAVRRASLGIRVIAHGWNHAFGGGRLPGSRR</sequence>
<gene>
    <name evidence="1" type="ORF">SAMN04489712_1194</name>
</gene>
<keyword evidence="2" id="KW-1185">Reference proteome</keyword>
<name>A0A1H6DLU2_9ACTN</name>
<evidence type="ECO:0000313" key="1">
    <source>
        <dbReference type="EMBL" id="SEG86168.1"/>
    </source>
</evidence>
<dbReference type="Proteomes" id="UP000236723">
    <property type="component" value="Unassembled WGS sequence"/>
</dbReference>
<accession>A0A1H6DLU2</accession>
<protein>
    <submittedName>
        <fullName evidence="1">Uncharacterized protein</fullName>
    </submittedName>
</protein>
<dbReference type="AlphaFoldDB" id="A0A1H6DLU2"/>
<organism evidence="1 2">
    <name type="scientific">Thermomonospora echinospora</name>
    <dbReference type="NCBI Taxonomy" id="1992"/>
    <lineage>
        <taxon>Bacteria</taxon>
        <taxon>Bacillati</taxon>
        <taxon>Actinomycetota</taxon>
        <taxon>Actinomycetes</taxon>
        <taxon>Streptosporangiales</taxon>
        <taxon>Thermomonosporaceae</taxon>
        <taxon>Thermomonospora</taxon>
    </lineage>
</organism>
<proteinExistence type="predicted"/>
<evidence type="ECO:0000313" key="2">
    <source>
        <dbReference type="Proteomes" id="UP000236723"/>
    </source>
</evidence>
<reference evidence="2" key="1">
    <citation type="submission" date="2016-10" db="EMBL/GenBank/DDBJ databases">
        <authorList>
            <person name="Varghese N."/>
            <person name="Submissions S."/>
        </authorList>
    </citation>
    <scope>NUCLEOTIDE SEQUENCE [LARGE SCALE GENOMIC DNA]</scope>
    <source>
        <strain evidence="2">DSM 43163</strain>
    </source>
</reference>
<dbReference type="EMBL" id="FNVO01000019">
    <property type="protein sequence ID" value="SEG86168.1"/>
    <property type="molecule type" value="Genomic_DNA"/>
</dbReference>